<keyword evidence="4" id="KW-1185">Reference proteome</keyword>
<dbReference type="InterPro" id="IPR007253">
    <property type="entry name" value="Cell_wall-bd_2"/>
</dbReference>
<dbReference type="Pfam" id="PF02557">
    <property type="entry name" value="VanY"/>
    <property type="match status" value="1"/>
</dbReference>
<feature type="domain" description="D-alanyl-D-alanine carboxypeptidase-like core" evidence="2">
    <location>
        <begin position="360"/>
        <end position="487"/>
    </location>
</feature>
<dbReference type="Proteomes" id="UP001056535">
    <property type="component" value="Chromosome"/>
</dbReference>
<feature type="region of interest" description="Disordered" evidence="1">
    <location>
        <begin position="1"/>
        <end position="23"/>
    </location>
</feature>
<sequence length="515" mass="53684">MPGDPHEAAVVGSSQAAPHAEPVAPVPTARLHGASRFETAVAISKSAFPFGADAVYLARSDVFADAIAAGSLTDGPVLLVPPCGAIPQPVLHEIARVDPVEVVALGGTSSVCGQTLDTAAAGRTATRLGGVDRYDTAALIADRAFPGGASTVYLAEQRESADAVAGGVLTDGPILLVANGSDVVPSPTLAAIDALDPTSVVALGGSSSVTAGALSAAAGARHTDRVAGSDRFATSAAIADRAFPDSSSRTYLASGTAIADAVVGGSLTRGPILLVRNRCAVVTEPVWRRLSTEPPEMVVALGGSNSVCAEQLETAARLSVFSGMETGDTDRLYDLLTKAQAVSPLRYVPADLVSWRGTAHQVRPEVAVMLDALFDDATAAGRPGLYVKSAYRSYAEQQETYDYWVRTVGRARADMISARPGHSEHQLGLAVDLGGPSCSGWACFGDTPEGRWVAAHAHEYGFIIRYPEGGTGVTGYEFEPWHLRYVGPRAAWLMHVRDQIYWDTYQPVAVADGTF</sequence>
<protein>
    <submittedName>
        <fullName evidence="3">Cell wall-binding repeat-containing protein</fullName>
    </submittedName>
</protein>
<evidence type="ECO:0000313" key="4">
    <source>
        <dbReference type="Proteomes" id="UP001056535"/>
    </source>
</evidence>
<dbReference type="PANTHER" id="PTHR34385:SF1">
    <property type="entry name" value="PEPTIDOGLYCAN L-ALANYL-D-GLUTAMATE ENDOPEPTIDASE CWLK"/>
    <property type="match status" value="1"/>
</dbReference>
<dbReference type="InterPro" id="IPR003709">
    <property type="entry name" value="VanY-like_core_dom"/>
</dbReference>
<dbReference type="InterPro" id="IPR009045">
    <property type="entry name" value="Zn_M74/Hedgehog-like"/>
</dbReference>
<proteinExistence type="predicted"/>
<dbReference type="SUPFAM" id="SSF55166">
    <property type="entry name" value="Hedgehog/DD-peptidase"/>
    <property type="match status" value="1"/>
</dbReference>
<dbReference type="PANTHER" id="PTHR34385">
    <property type="entry name" value="D-ALANYL-D-ALANINE CARBOXYPEPTIDASE"/>
    <property type="match status" value="1"/>
</dbReference>
<name>A0ABY4YJQ8_9MICO</name>
<dbReference type="EMBL" id="CP099490">
    <property type="protein sequence ID" value="USQ76563.1"/>
    <property type="molecule type" value="Genomic_DNA"/>
</dbReference>
<organism evidence="3 4">
    <name type="scientific">Ornithinimicrobium cryptoxanthini</name>
    <dbReference type="NCBI Taxonomy" id="2934161"/>
    <lineage>
        <taxon>Bacteria</taxon>
        <taxon>Bacillati</taxon>
        <taxon>Actinomycetota</taxon>
        <taxon>Actinomycetes</taxon>
        <taxon>Micrococcales</taxon>
        <taxon>Ornithinimicrobiaceae</taxon>
        <taxon>Ornithinimicrobium</taxon>
    </lineage>
</organism>
<dbReference type="RefSeq" id="WP_252621267.1">
    <property type="nucleotide sequence ID" value="NZ_CP099490.1"/>
</dbReference>
<accession>A0ABY4YJQ8</accession>
<dbReference type="Gene3D" id="3.30.1380.10">
    <property type="match status" value="1"/>
</dbReference>
<dbReference type="InterPro" id="IPR058193">
    <property type="entry name" value="VanY/YodJ_core_dom"/>
</dbReference>
<evidence type="ECO:0000256" key="1">
    <source>
        <dbReference type="SAM" id="MobiDB-lite"/>
    </source>
</evidence>
<reference evidence="3" key="1">
    <citation type="submission" date="2022-06" db="EMBL/GenBank/DDBJ databases">
        <title>Ornithinimicrobium JY.X270.</title>
        <authorList>
            <person name="Huang Y."/>
        </authorList>
    </citation>
    <scope>NUCLEOTIDE SEQUENCE</scope>
    <source>
        <strain evidence="3">JY.X270</strain>
    </source>
</reference>
<dbReference type="Pfam" id="PF04122">
    <property type="entry name" value="CW_binding_2"/>
    <property type="match status" value="3"/>
</dbReference>
<dbReference type="CDD" id="cd14852">
    <property type="entry name" value="LD-carboxypeptidase"/>
    <property type="match status" value="1"/>
</dbReference>
<evidence type="ECO:0000313" key="3">
    <source>
        <dbReference type="EMBL" id="USQ76563.1"/>
    </source>
</evidence>
<dbReference type="InterPro" id="IPR052179">
    <property type="entry name" value="DD-CPase-like"/>
</dbReference>
<gene>
    <name evidence="3" type="ORF">NF557_01120</name>
</gene>
<evidence type="ECO:0000259" key="2">
    <source>
        <dbReference type="Pfam" id="PF02557"/>
    </source>
</evidence>